<dbReference type="GeneID" id="97123423"/>
<dbReference type="Gene3D" id="3.10.180.10">
    <property type="entry name" value="2,3-Dihydroxybiphenyl 1,2-Dioxygenase, domain 1"/>
    <property type="match status" value="1"/>
</dbReference>
<protein>
    <submittedName>
        <fullName evidence="3">VOC family protein</fullName>
    </submittedName>
</protein>
<dbReference type="CDD" id="cd06587">
    <property type="entry name" value="VOC"/>
    <property type="match status" value="1"/>
</dbReference>
<dbReference type="RefSeq" id="WP_038235755.1">
    <property type="nucleotide sequence ID" value="NZ_CAWNPE010000001.1"/>
</dbReference>
<dbReference type="Pfam" id="PF22659">
    <property type="entry name" value="YycE-like_C"/>
    <property type="match status" value="1"/>
</dbReference>
<comment type="caution">
    <text evidence="3">The sequence shown here is derived from an EMBL/GenBank/DDBJ whole genome shotgun (WGS) entry which is preliminary data.</text>
</comment>
<dbReference type="InterPro" id="IPR058997">
    <property type="entry name" value="YycE-like_C"/>
</dbReference>
<reference evidence="3" key="2">
    <citation type="journal article" date="2024" name="Toxins">
        <title>Genome Sequence Analysis of Native Xenorhabdus Strains Isolated from Entomopathogenic Nematodes in Argentina.</title>
        <authorList>
            <person name="Palma L."/>
            <person name="Frizzo L."/>
            <person name="Kaiser S."/>
            <person name="Berry C."/>
            <person name="Caballero P."/>
            <person name="Bode H.B."/>
            <person name="Del Valle E.E."/>
        </authorList>
    </citation>
    <scope>NUCLEOTIDE SEQUENCE</scope>
    <source>
        <strain evidence="3">M</strain>
    </source>
</reference>
<evidence type="ECO:0000313" key="3">
    <source>
        <dbReference type="EMBL" id="MBD2799251.1"/>
    </source>
</evidence>
<feature type="domain" description="YycE-like C-terminal" evidence="2">
    <location>
        <begin position="72"/>
        <end position="125"/>
    </location>
</feature>
<organism evidence="3">
    <name type="scientific">Xenorhabdus szentirmaii</name>
    <dbReference type="NCBI Taxonomy" id="290112"/>
    <lineage>
        <taxon>Bacteria</taxon>
        <taxon>Pseudomonadati</taxon>
        <taxon>Pseudomonadota</taxon>
        <taxon>Gammaproteobacteria</taxon>
        <taxon>Enterobacterales</taxon>
        <taxon>Morganellaceae</taxon>
        <taxon>Xenorhabdus</taxon>
    </lineage>
</organism>
<accession>A0AAW3YQG4</accession>
<dbReference type="InterPro" id="IPR058998">
    <property type="entry name" value="YycE-like_N"/>
</dbReference>
<evidence type="ECO:0000259" key="1">
    <source>
        <dbReference type="Pfam" id="PF22658"/>
    </source>
</evidence>
<proteinExistence type="predicted"/>
<evidence type="ECO:0000259" key="2">
    <source>
        <dbReference type="Pfam" id="PF22659"/>
    </source>
</evidence>
<name>A0AAW3YQG4_9GAMM</name>
<feature type="domain" description="YycE-like N-terminal" evidence="1">
    <location>
        <begin position="7"/>
        <end position="58"/>
    </location>
</feature>
<reference evidence="3" key="1">
    <citation type="submission" date="2020-09" db="EMBL/GenBank/DDBJ databases">
        <authorList>
            <person name="Palma L."/>
            <person name="Caballero P."/>
            <person name="Berry C."/>
            <person name="Del Valle E."/>
        </authorList>
    </citation>
    <scope>NUCLEOTIDE SEQUENCE</scope>
    <source>
        <strain evidence="3">M</strain>
    </source>
</reference>
<gene>
    <name evidence="3" type="ORF">ID854_01925</name>
</gene>
<sequence>MKKSTILRIARPTDHLAEITEMYCKGLNLSILGEFKDHDKFDGIMLGHPNHSWHLEFTHHQNTSVGKAPTKENLLVFYIEDKSEWQSQVDAMLAAGFILVPSYNPYWNENGKTFEDIDGYRVVLQQTKSKVS</sequence>
<dbReference type="Proteomes" id="UP001193920">
    <property type="component" value="Unassembled WGS sequence"/>
</dbReference>
<dbReference type="SUPFAM" id="SSF54593">
    <property type="entry name" value="Glyoxalase/Bleomycin resistance protein/Dihydroxybiphenyl dioxygenase"/>
    <property type="match status" value="1"/>
</dbReference>
<dbReference type="InterPro" id="IPR029068">
    <property type="entry name" value="Glyas_Bleomycin-R_OHBP_Dase"/>
</dbReference>
<dbReference type="Pfam" id="PF22658">
    <property type="entry name" value="YycE-like_N"/>
    <property type="match status" value="1"/>
</dbReference>
<dbReference type="EMBL" id="JACXBF010000058">
    <property type="protein sequence ID" value="MBD2799251.1"/>
    <property type="molecule type" value="Genomic_DNA"/>
</dbReference>
<dbReference type="AlphaFoldDB" id="A0AAW3YQG4"/>